<dbReference type="Pfam" id="PF03476">
    <property type="entry name" value="MOSC_N"/>
    <property type="match status" value="1"/>
</dbReference>
<dbReference type="Pfam" id="PF03473">
    <property type="entry name" value="MOSC"/>
    <property type="match status" value="1"/>
</dbReference>
<evidence type="ECO:0000259" key="1">
    <source>
        <dbReference type="PROSITE" id="PS51340"/>
    </source>
</evidence>
<dbReference type="Proteomes" id="UP000242287">
    <property type="component" value="Unassembled WGS sequence"/>
</dbReference>
<reference evidence="2 3" key="1">
    <citation type="submission" date="2014-02" db="EMBL/GenBank/DDBJ databases">
        <title>Transposable element dynamics among asymbiotic and ectomycorrhizal Amanita fungi.</title>
        <authorList>
            <consortium name="DOE Joint Genome Institute"/>
            <person name="Hess J."/>
            <person name="Skrede I."/>
            <person name="Wolfe B."/>
            <person name="LaButti K."/>
            <person name="Ohm R.A."/>
            <person name="Grigoriev I.V."/>
            <person name="Pringle A."/>
        </authorList>
    </citation>
    <scope>NUCLEOTIDE SEQUENCE [LARGE SCALE GENOMIC DNA]</scope>
    <source>
        <strain evidence="2 3">SKay4041</strain>
    </source>
</reference>
<dbReference type="SUPFAM" id="SSF141673">
    <property type="entry name" value="MOSC N-terminal domain-like"/>
    <property type="match status" value="1"/>
</dbReference>
<dbReference type="InterPro" id="IPR005302">
    <property type="entry name" value="MoCF_Sase_C"/>
</dbReference>
<organism evidence="2 3">
    <name type="scientific">Amanita thiersii Skay4041</name>
    <dbReference type="NCBI Taxonomy" id="703135"/>
    <lineage>
        <taxon>Eukaryota</taxon>
        <taxon>Fungi</taxon>
        <taxon>Dikarya</taxon>
        <taxon>Basidiomycota</taxon>
        <taxon>Agaricomycotina</taxon>
        <taxon>Agaricomycetes</taxon>
        <taxon>Agaricomycetidae</taxon>
        <taxon>Agaricales</taxon>
        <taxon>Pluteineae</taxon>
        <taxon>Amanitaceae</taxon>
        <taxon>Amanita</taxon>
    </lineage>
</organism>
<dbReference type="SUPFAM" id="SSF50800">
    <property type="entry name" value="PK beta-barrel domain-like"/>
    <property type="match status" value="1"/>
</dbReference>
<name>A0A2A9NHX1_9AGAR</name>
<feature type="domain" description="MOSC" evidence="1">
    <location>
        <begin position="145"/>
        <end position="317"/>
    </location>
</feature>
<dbReference type="GO" id="GO:0030170">
    <property type="term" value="F:pyridoxal phosphate binding"/>
    <property type="evidence" value="ECO:0007669"/>
    <property type="project" value="InterPro"/>
</dbReference>
<dbReference type="EMBL" id="KZ302022">
    <property type="protein sequence ID" value="PFH49668.1"/>
    <property type="molecule type" value="Genomic_DNA"/>
</dbReference>
<accession>A0A2A9NHX1</accession>
<dbReference type="PANTHER" id="PTHR14237">
    <property type="entry name" value="MOLYBDOPTERIN COFACTOR SULFURASE MOSC"/>
    <property type="match status" value="1"/>
</dbReference>
<gene>
    <name evidence="2" type="ORF">AMATHDRAFT_147151</name>
</gene>
<keyword evidence="3" id="KW-1185">Reference proteome</keyword>
<dbReference type="GO" id="GO:0003824">
    <property type="term" value="F:catalytic activity"/>
    <property type="evidence" value="ECO:0007669"/>
    <property type="project" value="InterPro"/>
</dbReference>
<dbReference type="AlphaFoldDB" id="A0A2A9NHX1"/>
<dbReference type="InterPro" id="IPR011037">
    <property type="entry name" value="Pyrv_Knase-like_insert_dom_sf"/>
</dbReference>
<dbReference type="STRING" id="703135.A0A2A9NHX1"/>
<evidence type="ECO:0000313" key="2">
    <source>
        <dbReference type="EMBL" id="PFH49668.1"/>
    </source>
</evidence>
<protein>
    <recommendedName>
        <fullName evidence="1">MOSC domain-containing protein</fullName>
    </recommendedName>
</protein>
<dbReference type="GO" id="GO:0030151">
    <property type="term" value="F:molybdenum ion binding"/>
    <property type="evidence" value="ECO:0007669"/>
    <property type="project" value="InterPro"/>
</dbReference>
<evidence type="ECO:0000313" key="3">
    <source>
        <dbReference type="Proteomes" id="UP000242287"/>
    </source>
</evidence>
<sequence>MVVKDVRVSKILVHPIKSCRGTSVQSAKYTPEGIEFDRQWCIIDTSTQRILTAREMPKMVLIVPHIERDPSSAWGGVLTVTFPSDPDCEPFSVPLTPTDDILRRWTMISEFILWPTHDPLDGFICESVEPSSVDSPSRILSKHLGKSVHLMYKGPRSRPIDPTTTFPDLKATAVYQDMYPILILSEESMEQVNEKLQVHVGKQGIEESWRSNKVTIERFRPNIVLIGGGPFVEDQWKEVTIGSEGGPNLTLVSKCARCLLPNVCPETGERDKAVPYKVLTKFRTGLDEANKLAPCVGCNAVPAGCGVVNVGDLVYVKKVIV</sequence>
<dbReference type="PANTHER" id="PTHR14237:SF19">
    <property type="entry name" value="MITOCHONDRIAL AMIDOXIME REDUCING COMPONENT 1"/>
    <property type="match status" value="1"/>
</dbReference>
<dbReference type="PROSITE" id="PS51340">
    <property type="entry name" value="MOSC"/>
    <property type="match status" value="1"/>
</dbReference>
<proteinExistence type="predicted"/>
<dbReference type="InterPro" id="IPR005303">
    <property type="entry name" value="MOCOS_middle"/>
</dbReference>
<dbReference type="OrthoDB" id="17255at2759"/>